<feature type="region of interest" description="Disordered" evidence="1">
    <location>
        <begin position="193"/>
        <end position="221"/>
    </location>
</feature>
<evidence type="ECO:0000313" key="2">
    <source>
        <dbReference type="EMBL" id="GFR64747.1"/>
    </source>
</evidence>
<comment type="caution">
    <text evidence="2">The sequence shown here is derived from an EMBL/GenBank/DDBJ whole genome shotgun (WGS) entry which is preliminary data.</text>
</comment>
<dbReference type="EMBL" id="BMAT01003906">
    <property type="protein sequence ID" value="GFR64747.1"/>
    <property type="molecule type" value="Genomic_DNA"/>
</dbReference>
<gene>
    <name evidence="2" type="ORF">ElyMa_001931500</name>
</gene>
<keyword evidence="3" id="KW-1185">Reference proteome</keyword>
<dbReference type="Proteomes" id="UP000762676">
    <property type="component" value="Unassembled WGS sequence"/>
</dbReference>
<reference evidence="2 3" key="1">
    <citation type="journal article" date="2021" name="Elife">
        <title>Chloroplast acquisition without the gene transfer in kleptoplastic sea slugs, Plakobranchus ocellatus.</title>
        <authorList>
            <person name="Maeda T."/>
            <person name="Takahashi S."/>
            <person name="Yoshida T."/>
            <person name="Shimamura S."/>
            <person name="Takaki Y."/>
            <person name="Nagai Y."/>
            <person name="Toyoda A."/>
            <person name="Suzuki Y."/>
            <person name="Arimoto A."/>
            <person name="Ishii H."/>
            <person name="Satoh N."/>
            <person name="Nishiyama T."/>
            <person name="Hasebe M."/>
            <person name="Maruyama T."/>
            <person name="Minagawa J."/>
            <person name="Obokata J."/>
            <person name="Shigenobu S."/>
        </authorList>
    </citation>
    <scope>NUCLEOTIDE SEQUENCE [LARGE SCALE GENOMIC DNA]</scope>
</reference>
<proteinExistence type="predicted"/>
<name>A0AAV4EUA7_9GAST</name>
<feature type="compositionally biased region" description="Polar residues" evidence="1">
    <location>
        <begin position="208"/>
        <end position="221"/>
    </location>
</feature>
<sequence length="221" mass="24090">MVDENSFVLGEWIGTNNSSPSFLPFSGPHTVGDIQVSLLAREVSGTRKSQIANFSFLIDWMDTFYSKPPRWRQLILTDTRAQYGGKVLSVTSLFPTVHHSRVRTEGRVSTSILATHARVYRTTQVVLSVEGKNCDTDLRLPNTTTTTPTTTTPKPSGNSNTKTIVATSVPVTICLLGMVASTSVYFYKRMKGPPVPDSGQRETASEAWVNSSTAADTLATV</sequence>
<accession>A0AAV4EUA7</accession>
<dbReference type="AlphaFoldDB" id="A0AAV4EUA7"/>
<evidence type="ECO:0000256" key="1">
    <source>
        <dbReference type="SAM" id="MobiDB-lite"/>
    </source>
</evidence>
<evidence type="ECO:0000313" key="3">
    <source>
        <dbReference type="Proteomes" id="UP000762676"/>
    </source>
</evidence>
<feature type="compositionally biased region" description="Low complexity" evidence="1">
    <location>
        <begin position="143"/>
        <end position="153"/>
    </location>
</feature>
<protein>
    <submittedName>
        <fullName evidence="2">Uncharacterized protein</fullName>
    </submittedName>
</protein>
<organism evidence="2 3">
    <name type="scientific">Elysia marginata</name>
    <dbReference type="NCBI Taxonomy" id="1093978"/>
    <lineage>
        <taxon>Eukaryota</taxon>
        <taxon>Metazoa</taxon>
        <taxon>Spiralia</taxon>
        <taxon>Lophotrochozoa</taxon>
        <taxon>Mollusca</taxon>
        <taxon>Gastropoda</taxon>
        <taxon>Heterobranchia</taxon>
        <taxon>Euthyneura</taxon>
        <taxon>Panpulmonata</taxon>
        <taxon>Sacoglossa</taxon>
        <taxon>Placobranchoidea</taxon>
        <taxon>Plakobranchidae</taxon>
        <taxon>Elysia</taxon>
    </lineage>
</organism>
<feature type="region of interest" description="Disordered" evidence="1">
    <location>
        <begin position="138"/>
        <end position="162"/>
    </location>
</feature>